<feature type="chain" id="PRO_5011526319" description="DUF4214 domain-containing protein" evidence="1">
    <location>
        <begin position="32"/>
        <end position="498"/>
    </location>
</feature>
<protein>
    <recommendedName>
        <fullName evidence="2">DUF4214 domain-containing protein</fullName>
    </recommendedName>
</protein>
<evidence type="ECO:0000313" key="3">
    <source>
        <dbReference type="EMBL" id="SFB33364.1"/>
    </source>
</evidence>
<dbReference type="Pfam" id="PF13946">
    <property type="entry name" value="DUF4214"/>
    <property type="match status" value="2"/>
</dbReference>
<evidence type="ECO:0000256" key="1">
    <source>
        <dbReference type="SAM" id="SignalP"/>
    </source>
</evidence>
<feature type="signal peptide" evidence="1">
    <location>
        <begin position="1"/>
        <end position="31"/>
    </location>
</feature>
<accession>A0A1I1A5R0</accession>
<dbReference type="InterPro" id="IPR038255">
    <property type="entry name" value="PBS_linker_sf"/>
</dbReference>
<feature type="domain" description="DUF4214" evidence="2">
    <location>
        <begin position="381"/>
        <end position="444"/>
    </location>
</feature>
<dbReference type="EMBL" id="FOKA01000015">
    <property type="protein sequence ID" value="SFB33364.1"/>
    <property type="molecule type" value="Genomic_DNA"/>
</dbReference>
<feature type="domain" description="DUF4214" evidence="2">
    <location>
        <begin position="291"/>
        <end position="343"/>
    </location>
</feature>
<dbReference type="Gene3D" id="1.10.3130.20">
    <property type="entry name" value="Phycobilisome linker domain"/>
    <property type="match status" value="1"/>
</dbReference>
<evidence type="ECO:0000259" key="2">
    <source>
        <dbReference type="Pfam" id="PF13946"/>
    </source>
</evidence>
<dbReference type="InterPro" id="IPR025282">
    <property type="entry name" value="DUF4214"/>
</dbReference>
<sequence length="498" mass="52279">MPPRLRLAPVALAVLGVLALVAPVAALPASAEPDGAGPPAVAGTSADVVATTPAVVGSTLVGRRAERRWTTAGGRALRAPRSATVQFALPEDLHTLPVAGPAPGQVRVLGGQHPTLEGARREDWTVVVDLPAALADLARYGTPTPSSVQVDVRLADATGSWTVDLVVDVVLEAATAPAVVDRALPAPDVVRDSAALRVPDVPYGTDAVLVAPPGTWTTRLRAPLLVQGWNVGGGSSETTLGTGPRTSPDGARLEVPTTGWQVGPPGYLTVEAALTDGTSLAVRAAVVATADSRARAYVRAVYLAIFRRDADEAGLDGWVHALLGGMTPSAVADGLTASDEFRTRLVRQAYGHYLGREPDDPGTAGWLRAMRSGMPIQQMESGFIAAPEYHLRAGGTDASWVRALYEDVLGRPARADEVQWWTAVTARADRSEVARGFLYSTEHLTDVVDGYYREYLHRPADPAGAAGWVRAIQAGERSERIIAGILASPEYRATVADI</sequence>
<reference evidence="4" key="1">
    <citation type="submission" date="2016-10" db="EMBL/GenBank/DDBJ databases">
        <authorList>
            <person name="Varghese N."/>
            <person name="Submissions S."/>
        </authorList>
    </citation>
    <scope>NUCLEOTIDE SEQUENCE [LARGE SCALE GENOMIC DNA]</scope>
    <source>
        <strain evidence="4">CGMCC 4.6945</strain>
    </source>
</reference>
<name>A0A1I1A5R0_9CELL</name>
<dbReference type="STRING" id="988821.SAMN05421867_11553"/>
<dbReference type="AlphaFoldDB" id="A0A1I1A5R0"/>
<evidence type="ECO:0000313" key="4">
    <source>
        <dbReference type="Proteomes" id="UP000199012"/>
    </source>
</evidence>
<dbReference type="Proteomes" id="UP000199012">
    <property type="component" value="Unassembled WGS sequence"/>
</dbReference>
<proteinExistence type="predicted"/>
<dbReference type="RefSeq" id="WP_175499568.1">
    <property type="nucleotide sequence ID" value="NZ_BONM01000018.1"/>
</dbReference>
<organism evidence="3 4">
    <name type="scientific">Cellulomonas marina</name>
    <dbReference type="NCBI Taxonomy" id="988821"/>
    <lineage>
        <taxon>Bacteria</taxon>
        <taxon>Bacillati</taxon>
        <taxon>Actinomycetota</taxon>
        <taxon>Actinomycetes</taxon>
        <taxon>Micrococcales</taxon>
        <taxon>Cellulomonadaceae</taxon>
        <taxon>Cellulomonas</taxon>
    </lineage>
</organism>
<gene>
    <name evidence="3" type="ORF">SAMN05421867_11553</name>
</gene>
<keyword evidence="4" id="KW-1185">Reference proteome</keyword>
<keyword evidence="1" id="KW-0732">Signal</keyword>